<protein>
    <submittedName>
        <fullName evidence="7">Uncharacterized protein</fullName>
    </submittedName>
</protein>
<dbReference type="InterPro" id="IPR036249">
    <property type="entry name" value="Thioredoxin-like_sf"/>
</dbReference>
<dbReference type="Gene3D" id="1.10.10.1590">
    <property type="entry name" value="NADH-quinone oxidoreductase subunit E"/>
    <property type="match status" value="1"/>
</dbReference>
<dbReference type="PIRSF" id="PIRSF000216">
    <property type="entry name" value="NADH_DH_24kDa"/>
    <property type="match status" value="1"/>
</dbReference>
<name>X0V2X3_9ZZZZ</name>
<dbReference type="CDD" id="cd03064">
    <property type="entry name" value="TRX_Fd_NuoE"/>
    <property type="match status" value="1"/>
</dbReference>
<evidence type="ECO:0000256" key="3">
    <source>
        <dbReference type="ARBA" id="ARBA00022723"/>
    </source>
</evidence>
<keyword evidence="3" id="KW-0479">Metal-binding</keyword>
<comment type="similarity">
    <text evidence="1">Belongs to the complex I 24 kDa subunit family.</text>
</comment>
<dbReference type="GO" id="GO:0046872">
    <property type="term" value="F:metal ion binding"/>
    <property type="evidence" value="ECO:0007669"/>
    <property type="project" value="UniProtKB-KW"/>
</dbReference>
<evidence type="ECO:0000256" key="6">
    <source>
        <dbReference type="ARBA" id="ARBA00034078"/>
    </source>
</evidence>
<dbReference type="Pfam" id="PF01257">
    <property type="entry name" value="2Fe-2S_thioredx"/>
    <property type="match status" value="1"/>
</dbReference>
<dbReference type="InterPro" id="IPR002023">
    <property type="entry name" value="NuoE-like"/>
</dbReference>
<dbReference type="GO" id="GO:0016491">
    <property type="term" value="F:oxidoreductase activity"/>
    <property type="evidence" value="ECO:0007669"/>
    <property type="project" value="InterPro"/>
</dbReference>
<dbReference type="AlphaFoldDB" id="X0V2X3"/>
<dbReference type="InterPro" id="IPR028431">
    <property type="entry name" value="NADP_DH_HndA-like"/>
</dbReference>
<dbReference type="EMBL" id="BARS01015840">
    <property type="protein sequence ID" value="GAF94970.1"/>
    <property type="molecule type" value="Genomic_DNA"/>
</dbReference>
<reference evidence="7" key="1">
    <citation type="journal article" date="2014" name="Front. Microbiol.">
        <title>High frequency of phylogenetically diverse reductive dehalogenase-homologous genes in deep subseafloor sedimentary metagenomes.</title>
        <authorList>
            <person name="Kawai M."/>
            <person name="Futagami T."/>
            <person name="Toyoda A."/>
            <person name="Takaki Y."/>
            <person name="Nishi S."/>
            <person name="Hori S."/>
            <person name="Arai W."/>
            <person name="Tsubouchi T."/>
            <person name="Morono Y."/>
            <person name="Uchiyama I."/>
            <person name="Ito T."/>
            <person name="Fujiyama A."/>
            <person name="Inagaki F."/>
            <person name="Takami H."/>
        </authorList>
    </citation>
    <scope>NUCLEOTIDE SEQUENCE</scope>
    <source>
        <strain evidence="7">Expedition CK06-06</strain>
    </source>
</reference>
<evidence type="ECO:0000256" key="2">
    <source>
        <dbReference type="ARBA" id="ARBA00022714"/>
    </source>
</evidence>
<dbReference type="GO" id="GO:0051537">
    <property type="term" value="F:2 iron, 2 sulfur cluster binding"/>
    <property type="evidence" value="ECO:0007669"/>
    <property type="project" value="UniProtKB-KW"/>
</dbReference>
<gene>
    <name evidence="7" type="ORF">S01H1_26153</name>
</gene>
<dbReference type="Gene3D" id="3.40.30.10">
    <property type="entry name" value="Glutaredoxin"/>
    <property type="match status" value="1"/>
</dbReference>
<evidence type="ECO:0000256" key="5">
    <source>
        <dbReference type="ARBA" id="ARBA00023014"/>
    </source>
</evidence>
<accession>X0V2X3</accession>
<dbReference type="PROSITE" id="PS01099">
    <property type="entry name" value="COMPLEX1_24K"/>
    <property type="match status" value="1"/>
</dbReference>
<keyword evidence="2" id="KW-0001">2Fe-2S</keyword>
<dbReference type="SUPFAM" id="SSF52833">
    <property type="entry name" value="Thioredoxin-like"/>
    <property type="match status" value="1"/>
</dbReference>
<dbReference type="PANTHER" id="PTHR43342:SF1">
    <property type="entry name" value="BIFURCATING [FEFE] HYDROGENASE GAMMA SUBUNIT"/>
    <property type="match status" value="1"/>
</dbReference>
<sequence length="158" mass="17556">MQIPVSEIHEIIDREARDEGSIISALEKIQQHYLYLPKEALILASQRLGVPLSQAYAVATFYNAFSLKPKGKYCLQICMGTACHVRGSPQLLDQMETKFNIKAGETTPDHLFTLETVNCLGACALGPIIVVNDEYSGQMTVQKSDALMKRLLRKEGLD</sequence>
<dbReference type="InterPro" id="IPR041921">
    <property type="entry name" value="NuoE_N"/>
</dbReference>
<evidence type="ECO:0000256" key="1">
    <source>
        <dbReference type="ARBA" id="ARBA00010643"/>
    </source>
</evidence>
<comment type="cofactor">
    <cofactor evidence="6">
        <name>[2Fe-2S] cluster</name>
        <dbReference type="ChEBI" id="CHEBI:190135"/>
    </cofactor>
</comment>
<organism evidence="7">
    <name type="scientific">marine sediment metagenome</name>
    <dbReference type="NCBI Taxonomy" id="412755"/>
    <lineage>
        <taxon>unclassified sequences</taxon>
        <taxon>metagenomes</taxon>
        <taxon>ecological metagenomes</taxon>
    </lineage>
</organism>
<dbReference type="PANTHER" id="PTHR43342">
    <property type="entry name" value="NADH-QUINONE OXIDOREDUCTASE, E SUBUNIT"/>
    <property type="match status" value="1"/>
</dbReference>
<keyword evidence="5" id="KW-0411">Iron-sulfur</keyword>
<dbReference type="InterPro" id="IPR042128">
    <property type="entry name" value="NuoE_dom"/>
</dbReference>
<comment type="caution">
    <text evidence="7">The sequence shown here is derived from an EMBL/GenBank/DDBJ whole genome shotgun (WGS) entry which is preliminary data.</text>
</comment>
<evidence type="ECO:0000256" key="4">
    <source>
        <dbReference type="ARBA" id="ARBA00023004"/>
    </source>
</evidence>
<keyword evidence="4" id="KW-0408">Iron</keyword>
<evidence type="ECO:0000313" key="7">
    <source>
        <dbReference type="EMBL" id="GAF94970.1"/>
    </source>
</evidence>
<proteinExistence type="inferred from homology"/>